<evidence type="ECO:0000313" key="2">
    <source>
        <dbReference type="EMBL" id="NGO53526.1"/>
    </source>
</evidence>
<dbReference type="InterPro" id="IPR009327">
    <property type="entry name" value="Cupin_DUF985"/>
</dbReference>
<dbReference type="CDD" id="cd06121">
    <property type="entry name" value="cupin_YML079wp"/>
    <property type="match status" value="1"/>
</dbReference>
<dbReference type="PANTHER" id="PTHR33387:SF3">
    <property type="entry name" value="DUF985 DOMAIN-CONTAINING PROTEIN"/>
    <property type="match status" value="1"/>
</dbReference>
<dbReference type="PANTHER" id="PTHR33387">
    <property type="entry name" value="RMLC-LIKE JELLY ROLL FOLD PROTEIN"/>
    <property type="match status" value="1"/>
</dbReference>
<dbReference type="SUPFAM" id="SSF51182">
    <property type="entry name" value="RmlC-like cupins"/>
    <property type="match status" value="1"/>
</dbReference>
<keyword evidence="3" id="KW-1185">Reference proteome</keyword>
<dbReference type="InterPro" id="IPR011051">
    <property type="entry name" value="RmlC_Cupin_sf"/>
</dbReference>
<evidence type="ECO:0000259" key="1">
    <source>
        <dbReference type="Pfam" id="PF06172"/>
    </source>
</evidence>
<dbReference type="InterPro" id="IPR039935">
    <property type="entry name" value="YML079W-like"/>
</dbReference>
<dbReference type="AlphaFoldDB" id="A0A6G4WH29"/>
<organism evidence="2 3">
    <name type="scientific">Allomesorhizobium camelthorni</name>
    <dbReference type="NCBI Taxonomy" id="475069"/>
    <lineage>
        <taxon>Bacteria</taxon>
        <taxon>Pseudomonadati</taxon>
        <taxon>Pseudomonadota</taxon>
        <taxon>Alphaproteobacteria</taxon>
        <taxon>Hyphomicrobiales</taxon>
        <taxon>Phyllobacteriaceae</taxon>
        <taxon>Allomesorhizobium</taxon>
    </lineage>
</organism>
<dbReference type="Gene3D" id="2.60.120.10">
    <property type="entry name" value="Jelly Rolls"/>
    <property type="match status" value="1"/>
</dbReference>
<accession>A0A6G4WH29</accession>
<dbReference type="Proteomes" id="UP001642900">
    <property type="component" value="Unassembled WGS sequence"/>
</dbReference>
<evidence type="ECO:0000313" key="3">
    <source>
        <dbReference type="Proteomes" id="UP001642900"/>
    </source>
</evidence>
<dbReference type="EMBL" id="JAAKZF010000033">
    <property type="protein sequence ID" value="NGO53526.1"/>
    <property type="molecule type" value="Genomic_DNA"/>
</dbReference>
<comment type="caution">
    <text evidence="2">The sequence shown here is derived from an EMBL/GenBank/DDBJ whole genome shotgun (WGS) entry which is preliminary data.</text>
</comment>
<sequence>MAMSAAEIITTLGMKRHPEGGWYAETFRDGPGRGHSTAIYFLLENGDVSAWHRVKDAAEVWHFYAGAPIELRVHEEGRGVSSHRLGPDILAGERPQHVVPAGWWQTAKSLGDWTLVGCTVAPGFEFAQFELAEPGWEPRASRPISESGISL</sequence>
<protein>
    <submittedName>
        <fullName evidence="2">Cupin domain-containing protein</fullName>
    </submittedName>
</protein>
<reference evidence="2 3" key="1">
    <citation type="submission" date="2020-02" db="EMBL/GenBank/DDBJ databases">
        <title>Genome sequence of strain CCNWXJ40-4.</title>
        <authorList>
            <person name="Gao J."/>
            <person name="Sun J."/>
        </authorList>
    </citation>
    <scope>NUCLEOTIDE SEQUENCE [LARGE SCALE GENOMIC DNA]</scope>
    <source>
        <strain evidence="2 3">CCNWXJ 40-4</strain>
    </source>
</reference>
<proteinExistence type="predicted"/>
<dbReference type="RefSeq" id="WP_165030987.1">
    <property type="nucleotide sequence ID" value="NZ_JAAKZF010000033.1"/>
</dbReference>
<dbReference type="InterPro" id="IPR014710">
    <property type="entry name" value="RmlC-like_jellyroll"/>
</dbReference>
<feature type="domain" description="DUF985" evidence="1">
    <location>
        <begin position="7"/>
        <end position="132"/>
    </location>
</feature>
<name>A0A6G4WH29_9HYPH</name>
<gene>
    <name evidence="2" type="ORF">G6N73_20565</name>
</gene>
<dbReference type="Pfam" id="PF06172">
    <property type="entry name" value="Cupin_5"/>
    <property type="match status" value="1"/>
</dbReference>